<feature type="chain" id="PRO_5045214121" evidence="2">
    <location>
        <begin position="37"/>
        <end position="266"/>
    </location>
</feature>
<dbReference type="EMBL" id="JAXAVX010000004">
    <property type="protein sequence ID" value="MDX8152031.1"/>
    <property type="molecule type" value="Genomic_DNA"/>
</dbReference>
<evidence type="ECO:0000313" key="3">
    <source>
        <dbReference type="EMBL" id="MDX8152031.1"/>
    </source>
</evidence>
<name>A0ABU4VJM4_9ACTN</name>
<protein>
    <submittedName>
        <fullName evidence="3">DUF6683 family protein</fullName>
    </submittedName>
</protein>
<dbReference type="InterPro" id="IPR046505">
    <property type="entry name" value="DUF6683"/>
</dbReference>
<reference evidence="3 4" key="1">
    <citation type="submission" date="2023-11" db="EMBL/GenBank/DDBJ databases">
        <authorList>
            <person name="Xu M."/>
            <person name="Jiang T."/>
        </authorList>
    </citation>
    <scope>NUCLEOTIDE SEQUENCE [LARGE SCALE GENOMIC DNA]</scope>
    <source>
        <strain evidence="3 4">SD</strain>
    </source>
</reference>
<keyword evidence="2" id="KW-0732">Signal</keyword>
<proteinExistence type="predicted"/>
<feature type="region of interest" description="Disordered" evidence="1">
    <location>
        <begin position="65"/>
        <end position="93"/>
    </location>
</feature>
<evidence type="ECO:0000256" key="1">
    <source>
        <dbReference type="SAM" id="MobiDB-lite"/>
    </source>
</evidence>
<gene>
    <name evidence="3" type="ORF">SK069_10535</name>
</gene>
<comment type="caution">
    <text evidence="3">The sequence shown here is derived from an EMBL/GenBank/DDBJ whole genome shotgun (WGS) entry which is preliminary data.</text>
</comment>
<dbReference type="Proteomes" id="UP001277761">
    <property type="component" value="Unassembled WGS sequence"/>
</dbReference>
<evidence type="ECO:0000313" key="4">
    <source>
        <dbReference type="Proteomes" id="UP001277761"/>
    </source>
</evidence>
<organism evidence="3 4">
    <name type="scientific">Patulibacter brassicae</name>
    <dbReference type="NCBI Taxonomy" id="1705717"/>
    <lineage>
        <taxon>Bacteria</taxon>
        <taxon>Bacillati</taxon>
        <taxon>Actinomycetota</taxon>
        <taxon>Thermoleophilia</taxon>
        <taxon>Solirubrobacterales</taxon>
        <taxon>Patulibacteraceae</taxon>
        <taxon>Patulibacter</taxon>
    </lineage>
</organism>
<dbReference type="Pfam" id="PF20388">
    <property type="entry name" value="DUF6683"/>
    <property type="match status" value="1"/>
</dbReference>
<feature type="signal peptide" evidence="2">
    <location>
        <begin position="1"/>
        <end position="36"/>
    </location>
</feature>
<dbReference type="RefSeq" id="WP_319954186.1">
    <property type="nucleotide sequence ID" value="NZ_JAXAVX010000004.1"/>
</dbReference>
<sequence length="266" mass="29163">MHATSAPRPRFRAARRALLATSVLAATLVPVSSAGAYYDGPAYAFPVPDYVSGLIGQNALSNAYAASGSSSRGTRSRTTRAKPRPKPKPKRATARQLRTLRFVPRPEVTARIHELLVARTGRPAAEIVPLLDGVKADWERVLTKTVRWSARDLGDASAFTFLQLNRLYRGQSRLKASVVAALRTQVRTDLALSAGVRRLPDADKQQAAEMLQLRTVFLASSLEDSRQRGDAAATRTAREDVRRFTREIYGVDLAKVKLTSTGLARR</sequence>
<evidence type="ECO:0000256" key="2">
    <source>
        <dbReference type="SAM" id="SignalP"/>
    </source>
</evidence>
<accession>A0ABU4VJM4</accession>
<feature type="compositionally biased region" description="Basic residues" evidence="1">
    <location>
        <begin position="74"/>
        <end position="93"/>
    </location>
</feature>
<keyword evidence="4" id="KW-1185">Reference proteome</keyword>